<reference evidence="3 4" key="1">
    <citation type="submission" date="2016-08" db="EMBL/GenBank/DDBJ databases">
        <authorList>
            <person name="Seilhamer J.J."/>
        </authorList>
    </citation>
    <scope>NUCLEOTIDE SEQUENCE [LARGE SCALE GENOMIC DNA]</scope>
    <source>
        <strain evidence="3 4">CFBP4641</strain>
    </source>
</reference>
<dbReference type="Proteomes" id="UP000247346">
    <property type="component" value="Unassembled WGS sequence"/>
</dbReference>
<gene>
    <name evidence="3" type="ORF">XsacCFBP4641_17165</name>
</gene>
<dbReference type="InterPro" id="IPR025538">
    <property type="entry name" value="DUF4424"/>
</dbReference>
<dbReference type="AlphaFoldDB" id="A0A2P5Z0D2"/>
<comment type="caution">
    <text evidence="3">The sequence shown here is derived from an EMBL/GenBank/DDBJ whole genome shotgun (WGS) entry which is preliminary data.</text>
</comment>
<sequence>MTAKLSPPRLLPSLLTCLLLAAASAYANDSSIGDANGSIELIRQPDIRMSKEDLFISEDRVQVDYVFTNTSPRELLVPIAFPMPPMYFGMADHSALTDFKLWVDGKPVRTERRLVAKLDGADVSRAWATSGWTPDDLAEYVESSTVPAGRKPLPARWFDANGQPRFTLNEYFVWQQRFPAGGTVAIRHSYAPSVATGVPMPASDLIGEYAKPTCLDAATQQRLRRRAGANGLQWSNLRYVLRTGANWKGPIQDFHLTLKKRAPGDLLSLCFDGDLQRTDALTFEFRQRDFVPDRDLDILFLR</sequence>
<name>A0A2P5Z0D2_9XANT</name>
<dbReference type="RefSeq" id="WP_010340945.1">
    <property type="nucleotide sequence ID" value="NZ_CP132343.1"/>
</dbReference>
<evidence type="ECO:0000256" key="1">
    <source>
        <dbReference type="SAM" id="SignalP"/>
    </source>
</evidence>
<evidence type="ECO:0000259" key="2">
    <source>
        <dbReference type="Pfam" id="PF14415"/>
    </source>
</evidence>
<dbReference type="OrthoDB" id="7299818at2"/>
<feature type="chain" id="PRO_5015176610" evidence="1">
    <location>
        <begin position="28"/>
        <end position="302"/>
    </location>
</feature>
<dbReference type="Pfam" id="PF14415">
    <property type="entry name" value="DUF4424"/>
    <property type="match status" value="1"/>
</dbReference>
<dbReference type="GeneID" id="93881106"/>
<evidence type="ECO:0000313" key="4">
    <source>
        <dbReference type="Proteomes" id="UP000247346"/>
    </source>
</evidence>
<feature type="signal peptide" evidence="1">
    <location>
        <begin position="1"/>
        <end position="27"/>
    </location>
</feature>
<dbReference type="EMBL" id="MDEK01000017">
    <property type="protein sequence ID" value="PPU80789.1"/>
    <property type="molecule type" value="Genomic_DNA"/>
</dbReference>
<organism evidence="3 4">
    <name type="scientific">Xanthomonas sacchari</name>
    <dbReference type="NCBI Taxonomy" id="56458"/>
    <lineage>
        <taxon>Bacteria</taxon>
        <taxon>Pseudomonadati</taxon>
        <taxon>Pseudomonadota</taxon>
        <taxon>Gammaproteobacteria</taxon>
        <taxon>Lysobacterales</taxon>
        <taxon>Lysobacteraceae</taxon>
        <taxon>Xanthomonas</taxon>
    </lineage>
</organism>
<accession>A0A2P5Z0D2</accession>
<protein>
    <submittedName>
        <fullName evidence="3">DUF4424 domain-containing protein</fullName>
    </submittedName>
</protein>
<dbReference type="STRING" id="56458.SB85_13545"/>
<proteinExistence type="predicted"/>
<keyword evidence="1" id="KW-0732">Signal</keyword>
<dbReference type="Gene3D" id="2.60.40.3680">
    <property type="match status" value="1"/>
</dbReference>
<feature type="domain" description="DUF4424" evidence="2">
    <location>
        <begin position="27"/>
        <end position="299"/>
    </location>
</feature>
<evidence type="ECO:0000313" key="3">
    <source>
        <dbReference type="EMBL" id="PPU80789.1"/>
    </source>
</evidence>